<dbReference type="RefSeq" id="WP_242146771.1">
    <property type="nucleotide sequence ID" value="NZ_CP093379.1"/>
</dbReference>
<evidence type="ECO:0000313" key="1">
    <source>
        <dbReference type="EMBL" id="UNM94982.1"/>
    </source>
</evidence>
<dbReference type="Proteomes" id="UP000829542">
    <property type="component" value="Chromosome"/>
</dbReference>
<protein>
    <recommendedName>
        <fullName evidence="3">DUF3545 domain-containing protein</fullName>
    </recommendedName>
</protein>
<dbReference type="EMBL" id="CP093379">
    <property type="protein sequence ID" value="UNM94982.1"/>
    <property type="molecule type" value="Genomic_DNA"/>
</dbReference>
<name>A0ABY3X0J9_9GAMM</name>
<keyword evidence="2" id="KW-1185">Reference proteome</keyword>
<evidence type="ECO:0000313" key="2">
    <source>
        <dbReference type="Proteomes" id="UP000829542"/>
    </source>
</evidence>
<proteinExistence type="predicted"/>
<gene>
    <name evidence="1" type="ORF">MMG00_06930</name>
</gene>
<accession>A0ABY3X0J9</accession>
<organism evidence="1 2">
    <name type="scientific">Ignatzschineria rhizosphaerae</name>
    <dbReference type="NCBI Taxonomy" id="2923279"/>
    <lineage>
        <taxon>Bacteria</taxon>
        <taxon>Pseudomonadati</taxon>
        <taxon>Pseudomonadota</taxon>
        <taxon>Gammaproteobacteria</taxon>
        <taxon>Cardiobacteriales</taxon>
        <taxon>Ignatzschineriaceae</taxon>
        <taxon>Ignatzschineria</taxon>
    </lineage>
</organism>
<reference evidence="1 2" key="1">
    <citation type="submission" date="2022-03" db="EMBL/GenBank/DDBJ databases">
        <title>Ignatzschineria rhizosphaerae HR5S32.</title>
        <authorList>
            <person name="Sun J.Q."/>
            <person name="Feng J.Y."/>
        </authorList>
    </citation>
    <scope>NUCLEOTIDE SEQUENCE [LARGE SCALE GENOMIC DNA]</scope>
    <source>
        <strain evidence="1 2">HR5S32</strain>
    </source>
</reference>
<dbReference type="InterPro" id="IPR058059">
    <property type="entry name" value="PA3496-like"/>
</dbReference>
<sequence length="73" mass="8539">MSNDYDDDLLDDEDIIEEDVPDVSDVKGTKSQAWRNIEAIREERALQKKLAKEFDLDSFDDLLLDEDFDEDLD</sequence>
<evidence type="ECO:0008006" key="3">
    <source>
        <dbReference type="Google" id="ProtNLM"/>
    </source>
</evidence>
<dbReference type="NCBIfam" id="NF046101">
    <property type="entry name" value="PA3496_fam"/>
    <property type="match status" value="1"/>
</dbReference>